<comment type="similarity">
    <text evidence="1">Belongs to the glycosyltransferase group 1 family. Glycosyltransferase 4 subfamily.</text>
</comment>
<dbReference type="FunFam" id="3.30.70.330:FF:000040">
    <property type="entry name" value="Heterogeneous nuclear ribonucleoprotein A2/B1"/>
    <property type="match status" value="1"/>
</dbReference>
<evidence type="ECO:0000256" key="2">
    <source>
        <dbReference type="ARBA" id="ARBA00022676"/>
    </source>
</evidence>
<dbReference type="PANTHER" id="PTHR13615">
    <property type="entry name" value="GLYCOSYLTRANSFERASE-LIKE 1"/>
    <property type="match status" value="1"/>
</dbReference>
<dbReference type="InterPro" id="IPR035979">
    <property type="entry name" value="RBD_domain_sf"/>
</dbReference>
<dbReference type="SMART" id="SM00360">
    <property type="entry name" value="RRM"/>
    <property type="match status" value="2"/>
</dbReference>
<protein>
    <recommendedName>
        <fullName evidence="7">tRNA-queuosine alpha-mannosyltransferase</fullName>
        <ecNumber evidence="6">2.4.1.110</ecNumber>
    </recommendedName>
</protein>
<dbReference type="Pfam" id="PF00534">
    <property type="entry name" value="Glycos_transf_1"/>
    <property type="match status" value="1"/>
</dbReference>
<keyword evidence="2" id="KW-0328">Glycosyltransferase</keyword>
<reference evidence="11 12" key="1">
    <citation type="journal article" date="2024" name="BMC Genomics">
        <title>Genome assembly of redclaw crayfish (Cherax quadricarinatus) provides insights into its immune adaptation and hypoxia tolerance.</title>
        <authorList>
            <person name="Liu Z."/>
            <person name="Zheng J."/>
            <person name="Li H."/>
            <person name="Fang K."/>
            <person name="Wang S."/>
            <person name="He J."/>
            <person name="Zhou D."/>
            <person name="Weng S."/>
            <person name="Chi M."/>
            <person name="Gu Z."/>
            <person name="He J."/>
            <person name="Li F."/>
            <person name="Wang M."/>
        </authorList>
    </citation>
    <scope>NUCLEOTIDE SEQUENCE [LARGE SCALE GENOMIC DNA]</scope>
    <source>
        <strain evidence="11">ZL_2023a</strain>
    </source>
</reference>
<dbReference type="PANTHER" id="PTHR13615:SF3">
    <property type="entry name" value="GLYCOSYLTRANSFERASE-LIKE DOMAIN-CONTAINING PROTEIN 1"/>
    <property type="match status" value="1"/>
</dbReference>
<proteinExistence type="inferred from homology"/>
<keyword evidence="12" id="KW-1185">Reference proteome</keyword>
<feature type="domain" description="RRM" evidence="10">
    <location>
        <begin position="117"/>
        <end position="194"/>
    </location>
</feature>
<keyword evidence="3" id="KW-0808">Transferase</keyword>
<evidence type="ECO:0000256" key="9">
    <source>
        <dbReference type="PROSITE-ProRule" id="PRU00176"/>
    </source>
</evidence>
<dbReference type="Pfam" id="PF12038">
    <property type="entry name" value="QTMAN_N"/>
    <property type="match status" value="1"/>
</dbReference>
<dbReference type="CDD" id="cd01635">
    <property type="entry name" value="Glycosyltransferase_GTB-type"/>
    <property type="match status" value="1"/>
</dbReference>
<dbReference type="EC" id="2.4.1.110" evidence="6"/>
<dbReference type="InterPro" id="IPR051862">
    <property type="entry name" value="GT-like_domain_containing_1"/>
</dbReference>
<feature type="non-terminal residue" evidence="11">
    <location>
        <position position="1"/>
    </location>
</feature>
<dbReference type="Proteomes" id="UP001445076">
    <property type="component" value="Unassembled WGS sequence"/>
</dbReference>
<dbReference type="EMBL" id="JARKIK010000089">
    <property type="protein sequence ID" value="KAK8723523.1"/>
    <property type="molecule type" value="Genomic_DNA"/>
</dbReference>
<dbReference type="Gene3D" id="3.30.70.330">
    <property type="match status" value="2"/>
</dbReference>
<dbReference type="GO" id="GO:0003723">
    <property type="term" value="F:RNA binding"/>
    <property type="evidence" value="ECO:0007669"/>
    <property type="project" value="UniProtKB-UniRule"/>
</dbReference>
<keyword evidence="4" id="KW-0677">Repeat</keyword>
<dbReference type="InterPro" id="IPR012677">
    <property type="entry name" value="Nucleotide-bd_a/b_plait_sf"/>
</dbReference>
<dbReference type="InterPro" id="IPR001296">
    <property type="entry name" value="Glyco_trans_1"/>
</dbReference>
<dbReference type="InterPro" id="IPR022701">
    <property type="entry name" value="QTMAN_N"/>
</dbReference>
<comment type="catalytic activity">
    <reaction evidence="8">
        <text>queuosine(34) in tRNA(Asp) + GDP-alpha-D-mannose = O-4''-alpha-D-mannosylqueuosine(34) in tRNA(Asp) + GDP + H(+)</text>
        <dbReference type="Rhea" id="RHEA:12885"/>
        <dbReference type="Rhea" id="RHEA-COMP:18572"/>
        <dbReference type="Rhea" id="RHEA-COMP:18581"/>
        <dbReference type="ChEBI" id="CHEBI:15378"/>
        <dbReference type="ChEBI" id="CHEBI:57527"/>
        <dbReference type="ChEBI" id="CHEBI:58189"/>
        <dbReference type="ChEBI" id="CHEBI:194431"/>
        <dbReference type="ChEBI" id="CHEBI:194442"/>
        <dbReference type="EC" id="2.4.1.110"/>
    </reaction>
    <physiologicalReaction direction="left-to-right" evidence="8">
        <dbReference type="Rhea" id="RHEA:12886"/>
    </physiologicalReaction>
</comment>
<dbReference type="AlphaFoldDB" id="A0AAW0W1N2"/>
<evidence type="ECO:0000313" key="11">
    <source>
        <dbReference type="EMBL" id="KAK8723523.1"/>
    </source>
</evidence>
<evidence type="ECO:0000313" key="12">
    <source>
        <dbReference type="Proteomes" id="UP001445076"/>
    </source>
</evidence>
<evidence type="ECO:0000256" key="6">
    <source>
        <dbReference type="ARBA" id="ARBA00044517"/>
    </source>
</evidence>
<dbReference type="GO" id="GO:0016438">
    <property type="term" value="F:tRNA-queuosine(34) beta-mannosyltransferase activity"/>
    <property type="evidence" value="ECO:0007669"/>
    <property type="project" value="UniProtKB-EC"/>
</dbReference>
<evidence type="ECO:0000256" key="8">
    <source>
        <dbReference type="ARBA" id="ARBA00048439"/>
    </source>
</evidence>
<evidence type="ECO:0000256" key="1">
    <source>
        <dbReference type="ARBA" id="ARBA00009481"/>
    </source>
</evidence>
<dbReference type="Gene3D" id="3.40.50.2000">
    <property type="entry name" value="Glycogen Phosphorylase B"/>
    <property type="match status" value="1"/>
</dbReference>
<dbReference type="GO" id="GO:0098687">
    <property type="term" value="C:chromosomal region"/>
    <property type="evidence" value="ECO:0007669"/>
    <property type="project" value="UniProtKB-ARBA"/>
</dbReference>
<gene>
    <name evidence="11" type="ORF">OTU49_011759</name>
</gene>
<dbReference type="SUPFAM" id="SSF54928">
    <property type="entry name" value="RNA-binding domain, RBD"/>
    <property type="match status" value="2"/>
</dbReference>
<evidence type="ECO:0000256" key="3">
    <source>
        <dbReference type="ARBA" id="ARBA00022679"/>
    </source>
</evidence>
<comment type="caution">
    <text evidence="11">The sequence shown here is derived from an EMBL/GenBank/DDBJ whole genome shotgun (WGS) entry which is preliminary data.</text>
</comment>
<evidence type="ECO:0000256" key="5">
    <source>
        <dbReference type="ARBA" id="ARBA00022884"/>
    </source>
</evidence>
<feature type="domain" description="RRM" evidence="10">
    <location>
        <begin position="20"/>
        <end position="103"/>
    </location>
</feature>
<dbReference type="InterPro" id="IPR000504">
    <property type="entry name" value="RRM_dom"/>
</dbReference>
<organism evidence="11 12">
    <name type="scientific">Cherax quadricarinatus</name>
    <name type="common">Australian red claw crayfish</name>
    <dbReference type="NCBI Taxonomy" id="27406"/>
    <lineage>
        <taxon>Eukaryota</taxon>
        <taxon>Metazoa</taxon>
        <taxon>Ecdysozoa</taxon>
        <taxon>Arthropoda</taxon>
        <taxon>Crustacea</taxon>
        <taxon>Multicrustacea</taxon>
        <taxon>Malacostraca</taxon>
        <taxon>Eumalacostraca</taxon>
        <taxon>Eucarida</taxon>
        <taxon>Decapoda</taxon>
        <taxon>Pleocyemata</taxon>
        <taxon>Astacidea</taxon>
        <taxon>Parastacoidea</taxon>
        <taxon>Parastacidae</taxon>
        <taxon>Cherax</taxon>
    </lineage>
</organism>
<evidence type="ECO:0000256" key="4">
    <source>
        <dbReference type="ARBA" id="ARBA00022737"/>
    </source>
</evidence>
<accession>A0AAW0W1N2</accession>
<dbReference type="Pfam" id="PF00076">
    <property type="entry name" value="RRM_1"/>
    <property type="match status" value="2"/>
</dbReference>
<evidence type="ECO:0000256" key="7">
    <source>
        <dbReference type="ARBA" id="ARBA00044539"/>
    </source>
</evidence>
<dbReference type="SUPFAM" id="SSF53756">
    <property type="entry name" value="UDP-Glycosyltransferase/glycogen phosphorylase"/>
    <property type="match status" value="1"/>
</dbReference>
<name>A0AAW0W1N2_CHEQU</name>
<evidence type="ECO:0000259" key="10">
    <source>
        <dbReference type="PROSITE" id="PS50102"/>
    </source>
</evidence>
<dbReference type="PROSITE" id="PS50102">
    <property type="entry name" value="RRM"/>
    <property type="match status" value="2"/>
</dbReference>
<keyword evidence="5 9" id="KW-0694">RNA-binding</keyword>
<sequence>GHNTGSWGRLVKMWAPIYMRKIFVGGIDYTTTDESLKEHFSTWGEVVDAVVMKDPTNNRSRGFGFVTFMNPDHVDAVQRARPHKVDGRLVETKRAVPRSDANNTFLPTANHPDANHTRIFIGGLPQDVKEDDLETYFAHFGRVTCINIMYDKNSGRHRGFAFVDFNDYDPVDKVLLTRNHSIKGRPIDVKKAISKSDITKIKSLMSGVVGGAEANFLASLGGSSSNDGTPATTPMPPPIGTLPALSGHSAAAVINGAALGRVTASMNNVVTSTSNTGGLPNAGIISPVAPLAHPFFPRLPLAGLPGFSAQLRSGWQYSVSGNAEVLRNTAGAVSTRPSGAPVLAATTTTTTAASGSVLIAGAESDGESDATAEDQVMDTEDGSEAWGGAGAEDTCPDDAQLLIIEPFYGGSHKQLITCLRNDDSVIGREDAALFTLPSKKWHWRARTAALYFSQKIPQTHNFKTLFASSTLNLCELIGLRPDLGKLRKILYFHENQLVYPVRKQKDRDFQYGYNQILSCLVADVIVFNSQYNLESFLRELPRHLKLQPDHRADAQTITQDIREKSEVIYFPVTIAHKTRCPKDALEPLHIIWPHRWEHDKDPATLFQVLFQLAEAGLNFRISVLGQSYTENPPIFNEARQRLSNFITHWGYAPNKEKYWEVLHSGDVVVSTAHHEFFGVAMLEAVGAGCFPICPNRLVYPEIFPQECLYNTTQQLQKSLAQWCSRPQLVRSKKVNLDLNAFSWATLKQRYIDLLS</sequence>